<dbReference type="HOGENOM" id="CLU_1413355_0_0_0"/>
<keyword evidence="3" id="KW-1185">Reference proteome</keyword>
<name>W0RM53_9BACT</name>
<reference evidence="2 3" key="1">
    <citation type="journal article" date="2014" name="Genome Announc.">
        <title>Genome Sequence and Methylome of Soil Bacterium Gemmatirosa kalamazoonensis KBS708T, a Member of the Rarely Cultivated Gemmatimonadetes Phylum.</title>
        <authorList>
            <person name="Debruyn J.M."/>
            <person name="Radosevich M."/>
            <person name="Wommack K.E."/>
            <person name="Polson S.W."/>
            <person name="Hauser L.J."/>
            <person name="Fawaz M.N."/>
            <person name="Korlach J."/>
            <person name="Tsai Y.C."/>
        </authorList>
    </citation>
    <scope>NUCLEOTIDE SEQUENCE [LARGE SCALE GENOMIC DNA]</scope>
    <source>
        <strain evidence="2 3">KBS708</strain>
    </source>
</reference>
<protein>
    <recommendedName>
        <fullName evidence="4">Outer membrane protein beta-barrel domain-containing protein</fullName>
    </recommendedName>
</protein>
<gene>
    <name evidence="2" type="ORF">J421_3853</name>
</gene>
<evidence type="ECO:0000313" key="3">
    <source>
        <dbReference type="Proteomes" id="UP000019151"/>
    </source>
</evidence>
<dbReference type="Proteomes" id="UP000019151">
    <property type="component" value="Chromosome"/>
</dbReference>
<organism evidence="2 3">
    <name type="scientific">Gemmatirosa kalamazoonensis</name>
    <dbReference type="NCBI Taxonomy" id="861299"/>
    <lineage>
        <taxon>Bacteria</taxon>
        <taxon>Pseudomonadati</taxon>
        <taxon>Gemmatimonadota</taxon>
        <taxon>Gemmatimonadia</taxon>
        <taxon>Gemmatimonadales</taxon>
        <taxon>Gemmatimonadaceae</taxon>
        <taxon>Gemmatirosa</taxon>
    </lineage>
</organism>
<dbReference type="RefSeq" id="WP_025412839.1">
    <property type="nucleotide sequence ID" value="NZ_CP007128.1"/>
</dbReference>
<dbReference type="InParanoid" id="W0RM53"/>
<evidence type="ECO:0008006" key="4">
    <source>
        <dbReference type="Google" id="ProtNLM"/>
    </source>
</evidence>
<proteinExistence type="predicted"/>
<keyword evidence="1" id="KW-0732">Signal</keyword>
<dbReference type="EMBL" id="CP007128">
    <property type="protein sequence ID" value="AHG91390.1"/>
    <property type="molecule type" value="Genomic_DNA"/>
</dbReference>
<feature type="signal peptide" evidence="1">
    <location>
        <begin position="1"/>
        <end position="26"/>
    </location>
</feature>
<evidence type="ECO:0000256" key="1">
    <source>
        <dbReference type="SAM" id="SignalP"/>
    </source>
</evidence>
<dbReference type="AlphaFoldDB" id="W0RM53"/>
<dbReference type="eggNOG" id="ENOG502ZK8Z">
    <property type="taxonomic scope" value="Bacteria"/>
</dbReference>
<sequence length="192" mass="20464">MTLARPSLRRLLSVTAAALAPSLAAAQATEAPPSPLLPQQSVATNPLAIPFGVFSFEYEAALPSPGFTFGLGGTYFSDNGDRNAWAEAKALYYPGETPFRGFSIGLSAGVHQARNVPDCVVFDITGGCSNERKTQTAPTLGVIVSYDWLIGRAERFRVGLGGGAKRVLKDVGRDDPLWQVYPDGRFVIGVVF</sequence>
<accession>W0RM53</accession>
<evidence type="ECO:0000313" key="2">
    <source>
        <dbReference type="EMBL" id="AHG91390.1"/>
    </source>
</evidence>
<dbReference type="STRING" id="861299.J421_3853"/>
<feature type="chain" id="PRO_5004794290" description="Outer membrane protein beta-barrel domain-containing protein" evidence="1">
    <location>
        <begin position="27"/>
        <end position="192"/>
    </location>
</feature>
<dbReference type="KEGG" id="gba:J421_3853"/>